<dbReference type="InterPro" id="IPR027256">
    <property type="entry name" value="P-typ_ATPase_IB"/>
</dbReference>
<keyword evidence="4" id="KW-1003">Cell membrane</keyword>
<dbReference type="Pfam" id="PF00122">
    <property type="entry name" value="E1-E2_ATPase"/>
    <property type="match status" value="1"/>
</dbReference>
<evidence type="ECO:0000256" key="15">
    <source>
        <dbReference type="SAM" id="Phobius"/>
    </source>
</evidence>
<evidence type="ECO:0000256" key="6">
    <source>
        <dbReference type="ARBA" id="ARBA00022692"/>
    </source>
</evidence>
<dbReference type="PANTHER" id="PTHR43520:SF5">
    <property type="entry name" value="CATION-TRANSPORTING P-TYPE ATPASE-RELATED"/>
    <property type="match status" value="1"/>
</dbReference>
<evidence type="ECO:0000256" key="2">
    <source>
        <dbReference type="ARBA" id="ARBA00006024"/>
    </source>
</evidence>
<feature type="transmembrane region" description="Helical" evidence="15">
    <location>
        <begin position="155"/>
        <end position="174"/>
    </location>
</feature>
<dbReference type="SUPFAM" id="SSF55008">
    <property type="entry name" value="HMA, heavy metal-associated domain"/>
    <property type="match status" value="1"/>
</dbReference>
<dbReference type="Proteomes" id="UP001597216">
    <property type="component" value="Unassembled WGS sequence"/>
</dbReference>
<dbReference type="InterPro" id="IPR006121">
    <property type="entry name" value="HMA_dom"/>
</dbReference>
<evidence type="ECO:0000256" key="12">
    <source>
        <dbReference type="ARBA" id="ARBA00022989"/>
    </source>
</evidence>
<dbReference type="PRINTS" id="PR00941">
    <property type="entry name" value="CDATPASE"/>
</dbReference>
<dbReference type="Pfam" id="PF00403">
    <property type="entry name" value="HMA"/>
    <property type="match status" value="1"/>
</dbReference>
<evidence type="ECO:0000256" key="3">
    <source>
        <dbReference type="ARBA" id="ARBA00022448"/>
    </source>
</evidence>
<comment type="subcellular location">
    <subcellularLocation>
        <location evidence="1">Cell membrane</location>
        <topology evidence="1">Multi-pass membrane protein</topology>
    </subcellularLocation>
</comment>
<evidence type="ECO:0000256" key="10">
    <source>
        <dbReference type="ARBA" id="ARBA00022842"/>
    </source>
</evidence>
<evidence type="ECO:0000256" key="14">
    <source>
        <dbReference type="ARBA" id="ARBA00023136"/>
    </source>
</evidence>
<keyword evidence="6 15" id="KW-0812">Transmembrane</keyword>
<feature type="transmembrane region" description="Helical" evidence="15">
    <location>
        <begin position="211"/>
        <end position="228"/>
    </location>
</feature>
<gene>
    <name evidence="17" type="ORF">ACFQ27_20140</name>
</gene>
<evidence type="ECO:0000256" key="13">
    <source>
        <dbReference type="ARBA" id="ARBA00023065"/>
    </source>
</evidence>
<keyword evidence="13" id="KW-0406">Ion transport</keyword>
<keyword evidence="12 15" id="KW-1133">Transmembrane helix</keyword>
<dbReference type="SUPFAM" id="SSF81660">
    <property type="entry name" value="Metal cation-transporting ATPase, ATP-binding domain N"/>
    <property type="match status" value="1"/>
</dbReference>
<keyword evidence="8" id="KW-0547">Nucleotide-binding</keyword>
<evidence type="ECO:0000256" key="1">
    <source>
        <dbReference type="ARBA" id="ARBA00004651"/>
    </source>
</evidence>
<evidence type="ECO:0000256" key="7">
    <source>
        <dbReference type="ARBA" id="ARBA00022723"/>
    </source>
</evidence>
<dbReference type="SUPFAM" id="SSF81665">
    <property type="entry name" value="Calcium ATPase, transmembrane domain M"/>
    <property type="match status" value="1"/>
</dbReference>
<dbReference type="InterPro" id="IPR023214">
    <property type="entry name" value="HAD_sf"/>
</dbReference>
<name>A0ABW3T9I9_9CAUL</name>
<comment type="similarity">
    <text evidence="2">Belongs to the cation transport ATPase (P-type) (TC 3.A.3) family. Type IB subfamily.</text>
</comment>
<sequence length="490" mass="50771">MALTYDTVAGAGPDLSAFLKPREGGAKGIDLLVQGARCANCMAKIEKGVAALPDVEAARLNLTSGKLTVTFRTGAVANPGAVLTTVEGLGYSATPFDPGAAVEAHDREGRRLALALGVAAFGAGNAMMFSVPLWAGLFGQELGPATRTMMQWWSALIGAPCALYAGMPFFQSAWRSLKVGRANMDVPISIGVLLTLAISFVETLLHGRDAYFDAAVSLLFLLLIGRWLDHQLRAKARSAAADLLALQAPYAVVLDEAGHEQRKPLAEVAVGDRLIVRPGERVPVDAVVEAGSAELDNALLTGETRPEPVAAGSRIQAGALNLTGVLTLRATVKSEDSAVAAIARLVEAGTQSRSLYVRLADKAAAIYVPVVHTAAALTFVAGWALGLGPREALLRAVAVLIITCPCALGLAVPAVQINASGGLFRRGVLVKSGAALERLAEIDHVVFDKTGVLTEGRPHLIEAPAGLVALAAPLARASAHPLARALAAEA</sequence>
<dbReference type="Gene3D" id="3.40.50.1000">
    <property type="entry name" value="HAD superfamily/HAD-like"/>
    <property type="match status" value="1"/>
</dbReference>
<keyword evidence="18" id="KW-1185">Reference proteome</keyword>
<dbReference type="InterPro" id="IPR036163">
    <property type="entry name" value="HMA_dom_sf"/>
</dbReference>
<keyword evidence="3" id="KW-0813">Transport</keyword>
<evidence type="ECO:0000313" key="17">
    <source>
        <dbReference type="EMBL" id="MFD1192911.1"/>
    </source>
</evidence>
<accession>A0ABW3T9I9</accession>
<keyword evidence="9" id="KW-0067">ATP-binding</keyword>
<dbReference type="EMBL" id="JBHTLQ010000091">
    <property type="protein sequence ID" value="MFD1192911.1"/>
    <property type="molecule type" value="Genomic_DNA"/>
</dbReference>
<feature type="transmembrane region" description="Helical" evidence="15">
    <location>
        <begin position="392"/>
        <end position="415"/>
    </location>
</feature>
<evidence type="ECO:0000313" key="18">
    <source>
        <dbReference type="Proteomes" id="UP001597216"/>
    </source>
</evidence>
<dbReference type="RefSeq" id="WP_377354828.1">
    <property type="nucleotide sequence ID" value="NZ_JBHTLQ010000091.1"/>
</dbReference>
<feature type="transmembrane region" description="Helical" evidence="15">
    <location>
        <begin position="112"/>
        <end position="135"/>
    </location>
</feature>
<keyword evidence="14 15" id="KW-0472">Membrane</keyword>
<evidence type="ECO:0000256" key="8">
    <source>
        <dbReference type="ARBA" id="ARBA00022741"/>
    </source>
</evidence>
<keyword evidence="11" id="KW-1278">Translocase</keyword>
<keyword evidence="10" id="KW-0460">Magnesium</keyword>
<dbReference type="SUPFAM" id="SSF81653">
    <property type="entry name" value="Calcium ATPase, transduction domain A"/>
    <property type="match status" value="1"/>
</dbReference>
<organism evidence="17 18">
    <name type="scientific">Phenylobacterium conjunctum</name>
    <dbReference type="NCBI Taxonomy" id="1298959"/>
    <lineage>
        <taxon>Bacteria</taxon>
        <taxon>Pseudomonadati</taxon>
        <taxon>Pseudomonadota</taxon>
        <taxon>Alphaproteobacteria</taxon>
        <taxon>Caulobacterales</taxon>
        <taxon>Caulobacteraceae</taxon>
        <taxon>Phenylobacterium</taxon>
    </lineage>
</organism>
<evidence type="ECO:0000256" key="4">
    <source>
        <dbReference type="ARBA" id="ARBA00022475"/>
    </source>
</evidence>
<proteinExistence type="inferred from homology"/>
<dbReference type="InterPro" id="IPR001757">
    <property type="entry name" value="P_typ_ATPase"/>
</dbReference>
<dbReference type="InterPro" id="IPR023299">
    <property type="entry name" value="ATPase_P-typ_cyto_dom_N"/>
</dbReference>
<feature type="domain" description="HMA" evidence="16">
    <location>
        <begin position="27"/>
        <end position="94"/>
    </location>
</feature>
<feature type="transmembrane region" description="Helical" evidence="15">
    <location>
        <begin position="186"/>
        <end position="205"/>
    </location>
</feature>
<dbReference type="InterPro" id="IPR059000">
    <property type="entry name" value="ATPase_P-type_domA"/>
</dbReference>
<dbReference type="InterPro" id="IPR008250">
    <property type="entry name" value="ATPase_P-typ_transduc_dom_A_sf"/>
</dbReference>
<dbReference type="CDD" id="cd00371">
    <property type="entry name" value="HMA"/>
    <property type="match status" value="1"/>
</dbReference>
<reference evidence="18" key="1">
    <citation type="journal article" date="2019" name="Int. J. Syst. Evol. Microbiol.">
        <title>The Global Catalogue of Microorganisms (GCM) 10K type strain sequencing project: providing services to taxonomists for standard genome sequencing and annotation.</title>
        <authorList>
            <consortium name="The Broad Institute Genomics Platform"/>
            <consortium name="The Broad Institute Genome Sequencing Center for Infectious Disease"/>
            <person name="Wu L."/>
            <person name="Ma J."/>
        </authorList>
    </citation>
    <scope>NUCLEOTIDE SEQUENCE [LARGE SCALE GENOMIC DNA]</scope>
    <source>
        <strain evidence="18">CCUG 55074</strain>
    </source>
</reference>
<keyword evidence="7" id="KW-0479">Metal-binding</keyword>
<comment type="caution">
    <text evidence="17">The sequence shown here is derived from an EMBL/GenBank/DDBJ whole genome shotgun (WGS) entry which is preliminary data.</text>
</comment>
<evidence type="ECO:0000256" key="9">
    <source>
        <dbReference type="ARBA" id="ARBA00022840"/>
    </source>
</evidence>
<evidence type="ECO:0000256" key="5">
    <source>
        <dbReference type="ARBA" id="ARBA00022553"/>
    </source>
</evidence>
<keyword evidence="5" id="KW-0597">Phosphoprotein</keyword>
<dbReference type="Gene3D" id="2.70.150.10">
    <property type="entry name" value="Calcium-transporting ATPase, cytoplasmic transduction domain A"/>
    <property type="match status" value="1"/>
</dbReference>
<feature type="transmembrane region" description="Helical" evidence="15">
    <location>
        <begin position="363"/>
        <end position="386"/>
    </location>
</feature>
<dbReference type="Gene3D" id="3.30.70.100">
    <property type="match status" value="1"/>
</dbReference>
<evidence type="ECO:0000259" key="16">
    <source>
        <dbReference type="PROSITE" id="PS50846"/>
    </source>
</evidence>
<evidence type="ECO:0000256" key="11">
    <source>
        <dbReference type="ARBA" id="ARBA00022967"/>
    </source>
</evidence>
<protein>
    <submittedName>
        <fullName evidence="17">Heavy metal translocating P-type ATPase</fullName>
    </submittedName>
</protein>
<dbReference type="InterPro" id="IPR023298">
    <property type="entry name" value="ATPase_P-typ_TM_dom_sf"/>
</dbReference>
<dbReference type="PANTHER" id="PTHR43520">
    <property type="entry name" value="ATP7, ISOFORM B"/>
    <property type="match status" value="1"/>
</dbReference>
<dbReference type="PROSITE" id="PS50846">
    <property type="entry name" value="HMA_2"/>
    <property type="match status" value="1"/>
</dbReference>
<dbReference type="Gene3D" id="3.40.1110.10">
    <property type="entry name" value="Calcium-transporting ATPase, cytoplasmic domain N"/>
    <property type="match status" value="1"/>
</dbReference>
<dbReference type="NCBIfam" id="TIGR01494">
    <property type="entry name" value="ATPase_P-type"/>
    <property type="match status" value="1"/>
</dbReference>
<feature type="non-terminal residue" evidence="17">
    <location>
        <position position="490"/>
    </location>
</feature>